<dbReference type="InterPro" id="IPR009100">
    <property type="entry name" value="AcylCoA_DH/oxidase_NM_dom_sf"/>
</dbReference>
<reference evidence="8" key="1">
    <citation type="submission" date="2016-10" db="EMBL/GenBank/DDBJ databases">
        <authorList>
            <person name="Varghese N."/>
            <person name="Submissions S."/>
        </authorList>
    </citation>
    <scope>NUCLEOTIDE SEQUENCE [LARGE SCALE GENOMIC DNA]</scope>
    <source>
        <strain evidence="8">CGMCC 1.10784</strain>
    </source>
</reference>
<dbReference type="GO" id="GO:0050660">
    <property type="term" value="F:flavin adenine dinucleotide binding"/>
    <property type="evidence" value="ECO:0007669"/>
    <property type="project" value="InterPro"/>
</dbReference>
<name>A0A1I1VKX5_9BACL</name>
<dbReference type="AlphaFoldDB" id="A0A1I1VKX5"/>
<keyword evidence="3" id="KW-0285">Flavoprotein</keyword>
<dbReference type="InterPro" id="IPR046373">
    <property type="entry name" value="Acyl-CoA_Oxase/DH_mid-dom_sf"/>
</dbReference>
<evidence type="ECO:0000313" key="7">
    <source>
        <dbReference type="EMBL" id="SFD83435.1"/>
    </source>
</evidence>
<evidence type="ECO:0000256" key="4">
    <source>
        <dbReference type="ARBA" id="ARBA00022827"/>
    </source>
</evidence>
<dbReference type="PROSITE" id="PS00073">
    <property type="entry name" value="ACYL_COA_DH_2"/>
    <property type="match status" value="1"/>
</dbReference>
<evidence type="ECO:0000256" key="3">
    <source>
        <dbReference type="ARBA" id="ARBA00022630"/>
    </source>
</evidence>
<dbReference type="InterPro" id="IPR013786">
    <property type="entry name" value="AcylCoA_DH/ox_N"/>
</dbReference>
<keyword evidence="8" id="KW-1185">Reference proteome</keyword>
<evidence type="ECO:0000313" key="8">
    <source>
        <dbReference type="Proteomes" id="UP000198855"/>
    </source>
</evidence>
<dbReference type="Pfam" id="PF00441">
    <property type="entry name" value="Acyl-CoA_dh_1"/>
    <property type="match status" value="1"/>
</dbReference>
<dbReference type="InterPro" id="IPR006089">
    <property type="entry name" value="Acyl-CoA_DH_CS"/>
</dbReference>
<keyword evidence="4" id="KW-0274">FAD</keyword>
<dbReference type="InterPro" id="IPR036250">
    <property type="entry name" value="AcylCo_DH-like_C"/>
</dbReference>
<proteinExistence type="inferred from homology"/>
<feature type="domain" description="Acyl-CoA dehydrogenase/oxidase N-terminal" evidence="6">
    <location>
        <begin position="7"/>
        <end position="116"/>
    </location>
</feature>
<dbReference type="Proteomes" id="UP000198855">
    <property type="component" value="Unassembled WGS sequence"/>
</dbReference>
<sequence>MRFQLDEEYELTRAAVKDFADGELAPGAIDRDEYERVDRSLFDSMAAMGLTGIPISERWGGAGSDLLMYAIVLEELARVCASTSAVLRAHTTAAWTVSQCGNERLMQDKLMPLTTGARLGAFACGDQHLRSKRMVQNRNSYILEGHIPSVELAGTADDYVVLIKHTRGRVSLGVIPHDSAGLTVGSSNSKLGLRGVPSAELRFQSHLFNVVNENSKPSKSSHSRLINAINDMRDIGAAAQATGIAQGALEAALAYAKERTQFGKPIGRQQGIAFKLADMAANVEASRWLVYDAAWSLAKLGSGKAALAKFFAIKHAVTTAIDAIQIFGGYGYMREYRVERFLRDAKSLEAVEEYSYSAIFTSLEAE</sequence>
<evidence type="ECO:0000259" key="6">
    <source>
        <dbReference type="Pfam" id="PF02771"/>
    </source>
</evidence>
<dbReference type="InterPro" id="IPR037069">
    <property type="entry name" value="AcylCoA_DH/ox_N_sf"/>
</dbReference>
<dbReference type="PIRSF" id="PIRSF016578">
    <property type="entry name" value="HsaA"/>
    <property type="match status" value="1"/>
</dbReference>
<dbReference type="SUPFAM" id="SSF56645">
    <property type="entry name" value="Acyl-CoA dehydrogenase NM domain-like"/>
    <property type="match status" value="1"/>
</dbReference>
<dbReference type="Gene3D" id="2.40.110.10">
    <property type="entry name" value="Butyryl-CoA Dehydrogenase, subunit A, domain 2"/>
    <property type="match status" value="1"/>
</dbReference>
<protein>
    <submittedName>
        <fullName evidence="7">Acyl-CoA dehydrogenase</fullName>
    </submittedName>
</protein>
<dbReference type="SUPFAM" id="SSF47203">
    <property type="entry name" value="Acyl-CoA dehydrogenase C-terminal domain-like"/>
    <property type="match status" value="1"/>
</dbReference>
<feature type="domain" description="Acyl-CoA dehydrogenase/oxidase C-terminal" evidence="5">
    <location>
        <begin position="235"/>
        <end position="350"/>
    </location>
</feature>
<gene>
    <name evidence="7" type="ORF">SAMN05216378_1648</name>
</gene>
<dbReference type="Gene3D" id="1.10.540.10">
    <property type="entry name" value="Acyl-CoA dehydrogenase/oxidase, N-terminal domain"/>
    <property type="match status" value="1"/>
</dbReference>
<dbReference type="STRING" id="1045775.SAMN05216378_1648"/>
<comment type="cofactor">
    <cofactor evidence="1">
        <name>FAD</name>
        <dbReference type="ChEBI" id="CHEBI:57692"/>
    </cofactor>
</comment>
<evidence type="ECO:0000259" key="5">
    <source>
        <dbReference type="Pfam" id="PF00441"/>
    </source>
</evidence>
<dbReference type="Pfam" id="PF02771">
    <property type="entry name" value="Acyl-CoA_dh_N"/>
    <property type="match status" value="1"/>
</dbReference>
<dbReference type="InterPro" id="IPR009075">
    <property type="entry name" value="AcylCo_DH/oxidase_C"/>
</dbReference>
<dbReference type="Gene3D" id="1.20.140.10">
    <property type="entry name" value="Butyryl-CoA Dehydrogenase, subunit A, domain 3"/>
    <property type="match status" value="1"/>
</dbReference>
<dbReference type="FunFam" id="1.20.140.10:FF:000004">
    <property type="entry name" value="Acyl-CoA dehydrogenase FadE25"/>
    <property type="match status" value="1"/>
</dbReference>
<comment type="similarity">
    <text evidence="2">Belongs to the acyl-CoA dehydrogenase family.</text>
</comment>
<dbReference type="RefSeq" id="WP_091183178.1">
    <property type="nucleotide sequence ID" value="NZ_FOMT01000001.1"/>
</dbReference>
<evidence type="ECO:0000256" key="2">
    <source>
        <dbReference type="ARBA" id="ARBA00009347"/>
    </source>
</evidence>
<evidence type="ECO:0000256" key="1">
    <source>
        <dbReference type="ARBA" id="ARBA00001974"/>
    </source>
</evidence>
<dbReference type="PANTHER" id="PTHR43884:SF41">
    <property type="entry name" value="ACYL-COA DEHYDROGENASE"/>
    <property type="match status" value="1"/>
</dbReference>
<dbReference type="OrthoDB" id="9802447at2"/>
<dbReference type="PANTHER" id="PTHR43884">
    <property type="entry name" value="ACYL-COA DEHYDROGENASE"/>
    <property type="match status" value="1"/>
</dbReference>
<dbReference type="EMBL" id="FOMT01000001">
    <property type="protein sequence ID" value="SFD83435.1"/>
    <property type="molecule type" value="Genomic_DNA"/>
</dbReference>
<dbReference type="GO" id="GO:0003995">
    <property type="term" value="F:acyl-CoA dehydrogenase activity"/>
    <property type="evidence" value="ECO:0007669"/>
    <property type="project" value="InterPro"/>
</dbReference>
<accession>A0A1I1VKX5</accession>
<organism evidence="7 8">
    <name type="scientific">Paenibacillus catalpae</name>
    <dbReference type="NCBI Taxonomy" id="1045775"/>
    <lineage>
        <taxon>Bacteria</taxon>
        <taxon>Bacillati</taxon>
        <taxon>Bacillota</taxon>
        <taxon>Bacilli</taxon>
        <taxon>Bacillales</taxon>
        <taxon>Paenibacillaceae</taxon>
        <taxon>Paenibacillus</taxon>
    </lineage>
</organism>